<feature type="transmembrane region" description="Helical" evidence="8">
    <location>
        <begin position="228"/>
        <end position="257"/>
    </location>
</feature>
<evidence type="ECO:0000313" key="10">
    <source>
        <dbReference type="EMBL" id="OAN47324.1"/>
    </source>
</evidence>
<evidence type="ECO:0000256" key="5">
    <source>
        <dbReference type="ARBA" id="ARBA00022692"/>
    </source>
</evidence>
<feature type="domain" description="Glycosyltransferase RgtA/B/C/D-like" evidence="9">
    <location>
        <begin position="141"/>
        <end position="270"/>
    </location>
</feature>
<name>A0A178MH50_9CHLR</name>
<dbReference type="InterPro" id="IPR038731">
    <property type="entry name" value="RgtA/B/C-like"/>
</dbReference>
<comment type="caution">
    <text evidence="10">The sequence shown here is derived from an EMBL/GenBank/DDBJ whole genome shotgun (WGS) entry which is preliminary data.</text>
</comment>
<feature type="transmembrane region" description="Helical" evidence="8">
    <location>
        <begin position="264"/>
        <end position="285"/>
    </location>
</feature>
<feature type="transmembrane region" description="Helical" evidence="8">
    <location>
        <begin position="173"/>
        <end position="192"/>
    </location>
</feature>
<organism evidence="10 11">
    <name type="scientific">Chloroflexus islandicus</name>
    <dbReference type="NCBI Taxonomy" id="1707952"/>
    <lineage>
        <taxon>Bacteria</taxon>
        <taxon>Bacillati</taxon>
        <taxon>Chloroflexota</taxon>
        <taxon>Chloroflexia</taxon>
        <taxon>Chloroflexales</taxon>
        <taxon>Chloroflexineae</taxon>
        <taxon>Chloroflexaceae</taxon>
        <taxon>Chloroflexus</taxon>
    </lineage>
</organism>
<dbReference type="OrthoDB" id="160478at2"/>
<feature type="transmembrane region" description="Helical" evidence="8">
    <location>
        <begin position="451"/>
        <end position="473"/>
    </location>
</feature>
<feature type="transmembrane region" description="Helical" evidence="8">
    <location>
        <begin position="199"/>
        <end position="216"/>
    </location>
</feature>
<evidence type="ECO:0000256" key="7">
    <source>
        <dbReference type="ARBA" id="ARBA00023136"/>
    </source>
</evidence>
<proteinExistence type="predicted"/>
<dbReference type="InterPro" id="IPR050297">
    <property type="entry name" value="LipidA_mod_glycosyltrf_83"/>
</dbReference>
<dbReference type="STRING" id="1707952.A6A03_00855"/>
<dbReference type="PANTHER" id="PTHR33908">
    <property type="entry name" value="MANNOSYLTRANSFERASE YKCB-RELATED"/>
    <property type="match status" value="1"/>
</dbReference>
<comment type="subcellular location">
    <subcellularLocation>
        <location evidence="1">Cell membrane</location>
        <topology evidence="1">Multi-pass membrane protein</topology>
    </subcellularLocation>
</comment>
<sequence>MARTEAMKPVFSAIALQWRHLVSHYVAEWRIIRWLAPLVLLHSLIYVFLAPPWQHYDEPGHFLYAAYIVRGGISAPDNVAIAREVADSMYRHQFWPPNVRPDLLSPRPPAIPTDQRHHPPLYYIVMASIINPLRYLPVEMQLYAGRIVSALLMTLTVLAIWRTVQTIVPDEPRMALVLAAMAALTPAFVDLMSAFNSDVLMNFAAAAAFLGMAIMLRDGWRPAGLALALLGATVAILTKRTALPIVAPLGLALFWVAYRRPLRWWVYVLAASAGAGIVAVSSFTLTAEGLQTQPWLAAIERDYLRIPLVPWLISWADWGRAWPWYQRTLEVAHSHFWVRLAWGHIPVWPPVGDWLFAGLSLAAIIGLCRGAFTSFATLPLWQQRWLWLCLLAVAVAWFALFGRLHPLLLEGQPYIPRGRYLYWALVPTIWLVALGWQHLWSERWRPYTPYVLLAVLAIFDVAALMALVSFYYLN</sequence>
<dbReference type="GO" id="GO:0016763">
    <property type="term" value="F:pentosyltransferase activity"/>
    <property type="evidence" value="ECO:0007669"/>
    <property type="project" value="TreeGrafter"/>
</dbReference>
<gene>
    <name evidence="10" type="ORF">A6A03_00855</name>
</gene>
<feature type="transmembrane region" description="Helical" evidence="8">
    <location>
        <begin position="31"/>
        <end position="49"/>
    </location>
</feature>
<evidence type="ECO:0000256" key="6">
    <source>
        <dbReference type="ARBA" id="ARBA00022989"/>
    </source>
</evidence>
<dbReference type="AlphaFoldDB" id="A0A178MH50"/>
<dbReference type="GO" id="GO:0005886">
    <property type="term" value="C:plasma membrane"/>
    <property type="evidence" value="ECO:0007669"/>
    <property type="project" value="UniProtKB-SubCell"/>
</dbReference>
<keyword evidence="3" id="KW-0328">Glycosyltransferase</keyword>
<keyword evidence="6 8" id="KW-1133">Transmembrane helix</keyword>
<accession>A0A178MH50</accession>
<dbReference type="GO" id="GO:0009103">
    <property type="term" value="P:lipopolysaccharide biosynthetic process"/>
    <property type="evidence" value="ECO:0007669"/>
    <property type="project" value="UniProtKB-ARBA"/>
</dbReference>
<reference evidence="10 11" key="1">
    <citation type="submission" date="2016-04" db="EMBL/GenBank/DDBJ databases">
        <title>Chloroflexus islandicus sp. nov., a thermophilic filamentous anoxygenic phototrophic bacterium from geyser Strokkur (Iceland).</title>
        <authorList>
            <person name="Gaisin V.A."/>
            <person name="Kalashnikov A.M."/>
            <person name="Sukhacheva M.V."/>
            <person name="Grouzdev D.S."/>
            <person name="Ivanov T.M."/>
            <person name="Kuznetsov B."/>
            <person name="Gorlenko V.M."/>
        </authorList>
    </citation>
    <scope>NUCLEOTIDE SEQUENCE [LARGE SCALE GENOMIC DNA]</scope>
    <source>
        <strain evidence="11">isl-2</strain>
    </source>
</reference>
<keyword evidence="2" id="KW-1003">Cell membrane</keyword>
<keyword evidence="5 8" id="KW-0812">Transmembrane</keyword>
<dbReference type="PANTHER" id="PTHR33908:SF11">
    <property type="entry name" value="MEMBRANE PROTEIN"/>
    <property type="match status" value="1"/>
</dbReference>
<feature type="transmembrane region" description="Helical" evidence="8">
    <location>
        <begin position="143"/>
        <end position="161"/>
    </location>
</feature>
<evidence type="ECO:0000256" key="2">
    <source>
        <dbReference type="ARBA" id="ARBA00022475"/>
    </source>
</evidence>
<evidence type="ECO:0000313" key="11">
    <source>
        <dbReference type="Proteomes" id="UP000078287"/>
    </source>
</evidence>
<feature type="transmembrane region" description="Helical" evidence="8">
    <location>
        <begin position="420"/>
        <end position="439"/>
    </location>
</feature>
<keyword evidence="7 8" id="KW-0472">Membrane</keyword>
<dbReference type="EMBL" id="LWQS01000038">
    <property type="protein sequence ID" value="OAN47324.1"/>
    <property type="molecule type" value="Genomic_DNA"/>
</dbReference>
<feature type="transmembrane region" description="Helical" evidence="8">
    <location>
        <begin position="384"/>
        <end position="400"/>
    </location>
</feature>
<evidence type="ECO:0000256" key="4">
    <source>
        <dbReference type="ARBA" id="ARBA00022679"/>
    </source>
</evidence>
<protein>
    <recommendedName>
        <fullName evidence="9">Glycosyltransferase RgtA/B/C/D-like domain-containing protein</fullName>
    </recommendedName>
</protein>
<evidence type="ECO:0000256" key="3">
    <source>
        <dbReference type="ARBA" id="ARBA00022676"/>
    </source>
</evidence>
<keyword evidence="4" id="KW-0808">Transferase</keyword>
<feature type="transmembrane region" description="Helical" evidence="8">
    <location>
        <begin position="354"/>
        <end position="372"/>
    </location>
</feature>
<dbReference type="Proteomes" id="UP000078287">
    <property type="component" value="Unassembled WGS sequence"/>
</dbReference>
<evidence type="ECO:0000256" key="1">
    <source>
        <dbReference type="ARBA" id="ARBA00004651"/>
    </source>
</evidence>
<keyword evidence="11" id="KW-1185">Reference proteome</keyword>
<dbReference type="Pfam" id="PF13231">
    <property type="entry name" value="PMT_2"/>
    <property type="match status" value="1"/>
</dbReference>
<evidence type="ECO:0000259" key="9">
    <source>
        <dbReference type="Pfam" id="PF13231"/>
    </source>
</evidence>
<evidence type="ECO:0000256" key="8">
    <source>
        <dbReference type="SAM" id="Phobius"/>
    </source>
</evidence>